<dbReference type="AlphaFoldDB" id="A0AA35RYP8"/>
<dbReference type="SUPFAM" id="SSF55811">
    <property type="entry name" value="Nudix"/>
    <property type="match status" value="1"/>
</dbReference>
<dbReference type="PROSITE" id="PS00893">
    <property type="entry name" value="NUDIX_BOX"/>
    <property type="match status" value="1"/>
</dbReference>
<name>A0AA35RYP8_GEOBA</name>
<gene>
    <name evidence="4" type="ORF">GBAR_LOCUS11464</name>
</gene>
<dbReference type="InterPro" id="IPR000086">
    <property type="entry name" value="NUDIX_hydrolase_dom"/>
</dbReference>
<accession>A0AA35RYP8</accession>
<reference evidence="4" key="1">
    <citation type="submission" date="2023-03" db="EMBL/GenBank/DDBJ databases">
        <authorList>
            <person name="Steffen K."/>
            <person name="Cardenas P."/>
        </authorList>
    </citation>
    <scope>NUCLEOTIDE SEQUENCE</scope>
</reference>
<comment type="caution">
    <text evidence="4">The sequence shown here is derived from an EMBL/GenBank/DDBJ whole genome shotgun (WGS) entry which is preliminary data.</text>
</comment>
<keyword evidence="1 2" id="KW-0378">Hydrolase</keyword>
<feature type="domain" description="Nudix hydrolase" evidence="3">
    <location>
        <begin position="34"/>
        <end position="163"/>
    </location>
</feature>
<dbReference type="PANTHER" id="PTHR16099:SF5">
    <property type="entry name" value="NUCLEOTIDE TRIPHOSPHATE DIPHOSPHATASE NUDT15"/>
    <property type="match status" value="1"/>
</dbReference>
<sequence>MFLAKGSGERPLEKGTEAQSGRAILGAMAEAESRPRVGVGVVFVRQGQVFLARRRGALGGGSWGSAGGHLEFGETLEDCARREAMEELGVEVGDLRYLCVSNIIAYGRHYLDVEFLGDIGDQEPRLMEPDVFEGCGWYPLVSPPEPLFQAMVFAIDSLLTGRQYYTGG</sequence>
<dbReference type="EMBL" id="CASHTH010001721">
    <property type="protein sequence ID" value="CAI8019006.1"/>
    <property type="molecule type" value="Genomic_DNA"/>
</dbReference>
<evidence type="ECO:0000259" key="3">
    <source>
        <dbReference type="PROSITE" id="PS51462"/>
    </source>
</evidence>
<dbReference type="GO" id="GO:0016787">
    <property type="term" value="F:hydrolase activity"/>
    <property type="evidence" value="ECO:0007669"/>
    <property type="project" value="UniProtKB-KW"/>
</dbReference>
<protein>
    <submittedName>
        <fullName evidence="4">Nudix hydrolase 1</fullName>
    </submittedName>
</protein>
<keyword evidence="5" id="KW-1185">Reference proteome</keyword>
<comment type="similarity">
    <text evidence="2">Belongs to the Nudix hydrolase family.</text>
</comment>
<dbReference type="InterPro" id="IPR015797">
    <property type="entry name" value="NUDIX_hydrolase-like_dom_sf"/>
</dbReference>
<evidence type="ECO:0000313" key="4">
    <source>
        <dbReference type="EMBL" id="CAI8019006.1"/>
    </source>
</evidence>
<dbReference type="Gene3D" id="3.90.79.10">
    <property type="entry name" value="Nucleoside Triphosphate Pyrophosphohydrolase"/>
    <property type="match status" value="1"/>
</dbReference>
<dbReference type="Proteomes" id="UP001174909">
    <property type="component" value="Unassembled WGS sequence"/>
</dbReference>
<evidence type="ECO:0000256" key="1">
    <source>
        <dbReference type="ARBA" id="ARBA00022801"/>
    </source>
</evidence>
<dbReference type="PROSITE" id="PS51462">
    <property type="entry name" value="NUDIX"/>
    <property type="match status" value="1"/>
</dbReference>
<proteinExistence type="inferred from homology"/>
<dbReference type="InterPro" id="IPR020084">
    <property type="entry name" value="NUDIX_hydrolase_CS"/>
</dbReference>
<dbReference type="PANTHER" id="PTHR16099">
    <property type="entry name" value="8-OXO-DGTP DIPHOSPHATES NUDT15"/>
    <property type="match status" value="1"/>
</dbReference>
<dbReference type="Pfam" id="PF00293">
    <property type="entry name" value="NUDIX"/>
    <property type="match status" value="1"/>
</dbReference>
<evidence type="ECO:0000313" key="5">
    <source>
        <dbReference type="Proteomes" id="UP001174909"/>
    </source>
</evidence>
<evidence type="ECO:0000256" key="2">
    <source>
        <dbReference type="RuleBase" id="RU003476"/>
    </source>
</evidence>
<dbReference type="PRINTS" id="PR00502">
    <property type="entry name" value="NUDIXFAMILY"/>
</dbReference>
<organism evidence="4 5">
    <name type="scientific">Geodia barretti</name>
    <name type="common">Barrett's horny sponge</name>
    <dbReference type="NCBI Taxonomy" id="519541"/>
    <lineage>
        <taxon>Eukaryota</taxon>
        <taxon>Metazoa</taxon>
        <taxon>Porifera</taxon>
        <taxon>Demospongiae</taxon>
        <taxon>Heteroscleromorpha</taxon>
        <taxon>Tetractinellida</taxon>
        <taxon>Astrophorina</taxon>
        <taxon>Geodiidae</taxon>
        <taxon>Geodia</taxon>
    </lineage>
</organism>
<dbReference type="InterPro" id="IPR020476">
    <property type="entry name" value="Nudix_hydrolase"/>
</dbReference>